<protein>
    <submittedName>
        <fullName evidence="2">Uncharacterized protein</fullName>
    </submittedName>
</protein>
<proteinExistence type="predicted"/>
<name>A0A840ALP0_9HYPH</name>
<dbReference type="RefSeq" id="WP_183398887.1">
    <property type="nucleotide sequence ID" value="NZ_JBHLWW010000003.1"/>
</dbReference>
<sequence>MPNPSSRRLSLAVTLAGCVAATPAASAELSGPEIRQMIGGKNVRLNTPFGIALPLHYRDNGVVVGDVSGISAARMLVPREEGRWWISDDSLCQKWPSWYDGRQFCFRITSLGGGKIAWLRDDGASGTARIGP</sequence>
<keyword evidence="1" id="KW-0732">Signal</keyword>
<keyword evidence="3" id="KW-1185">Reference proteome</keyword>
<evidence type="ECO:0000313" key="3">
    <source>
        <dbReference type="Proteomes" id="UP000553963"/>
    </source>
</evidence>
<evidence type="ECO:0000256" key="1">
    <source>
        <dbReference type="SAM" id="SignalP"/>
    </source>
</evidence>
<dbReference type="AlphaFoldDB" id="A0A840ALP0"/>
<feature type="signal peptide" evidence="1">
    <location>
        <begin position="1"/>
        <end position="26"/>
    </location>
</feature>
<dbReference type="Proteomes" id="UP000553963">
    <property type="component" value="Unassembled WGS sequence"/>
</dbReference>
<dbReference type="EMBL" id="JACIDS010000003">
    <property type="protein sequence ID" value="MBB3931229.1"/>
    <property type="molecule type" value="Genomic_DNA"/>
</dbReference>
<evidence type="ECO:0000313" key="2">
    <source>
        <dbReference type="EMBL" id="MBB3931229.1"/>
    </source>
</evidence>
<comment type="caution">
    <text evidence="2">The sequence shown here is derived from an EMBL/GenBank/DDBJ whole genome shotgun (WGS) entry which is preliminary data.</text>
</comment>
<gene>
    <name evidence="2" type="ORF">GGR25_002279</name>
</gene>
<organism evidence="2 3">
    <name type="scientific">Kaistia hirudinis</name>
    <dbReference type="NCBI Taxonomy" id="1293440"/>
    <lineage>
        <taxon>Bacteria</taxon>
        <taxon>Pseudomonadati</taxon>
        <taxon>Pseudomonadota</taxon>
        <taxon>Alphaproteobacteria</taxon>
        <taxon>Hyphomicrobiales</taxon>
        <taxon>Kaistiaceae</taxon>
        <taxon>Kaistia</taxon>
    </lineage>
</organism>
<feature type="chain" id="PRO_5032953855" evidence="1">
    <location>
        <begin position="27"/>
        <end position="132"/>
    </location>
</feature>
<accession>A0A840ALP0</accession>
<reference evidence="2 3" key="1">
    <citation type="submission" date="2020-08" db="EMBL/GenBank/DDBJ databases">
        <title>Genomic Encyclopedia of Type Strains, Phase IV (KMG-IV): sequencing the most valuable type-strain genomes for metagenomic binning, comparative biology and taxonomic classification.</title>
        <authorList>
            <person name="Goeker M."/>
        </authorList>
    </citation>
    <scope>NUCLEOTIDE SEQUENCE [LARGE SCALE GENOMIC DNA]</scope>
    <source>
        <strain evidence="2 3">DSM 25966</strain>
    </source>
</reference>